<feature type="transmembrane region" description="Helical" evidence="6">
    <location>
        <begin position="80"/>
        <end position="101"/>
    </location>
</feature>
<keyword evidence="4 6" id="KW-1133">Transmembrane helix</keyword>
<evidence type="ECO:0000256" key="2">
    <source>
        <dbReference type="ARBA" id="ARBA00009399"/>
    </source>
</evidence>
<dbReference type="InterPro" id="IPR051401">
    <property type="entry name" value="GtrA_CellWall_Glycosyl"/>
</dbReference>
<keyword evidence="5 6" id="KW-0472">Membrane</keyword>
<comment type="subcellular location">
    <subcellularLocation>
        <location evidence="1">Membrane</location>
        <topology evidence="1">Multi-pass membrane protein</topology>
    </subcellularLocation>
</comment>
<evidence type="ECO:0000313" key="9">
    <source>
        <dbReference type="Proteomes" id="UP001597380"/>
    </source>
</evidence>
<comment type="similarity">
    <text evidence="2">Belongs to the GtrA family.</text>
</comment>
<dbReference type="Proteomes" id="UP001597380">
    <property type="component" value="Unassembled WGS sequence"/>
</dbReference>
<feature type="transmembrane region" description="Helical" evidence="6">
    <location>
        <begin position="121"/>
        <end position="140"/>
    </location>
</feature>
<keyword evidence="3 6" id="KW-0812">Transmembrane</keyword>
<dbReference type="EMBL" id="JBHUHT010000013">
    <property type="protein sequence ID" value="MFD2096836.1"/>
    <property type="molecule type" value="Genomic_DNA"/>
</dbReference>
<evidence type="ECO:0000256" key="5">
    <source>
        <dbReference type="ARBA" id="ARBA00023136"/>
    </source>
</evidence>
<dbReference type="RefSeq" id="WP_345339539.1">
    <property type="nucleotide sequence ID" value="NZ_BAABLI010000009.1"/>
</dbReference>
<proteinExistence type="inferred from homology"/>
<evidence type="ECO:0000256" key="4">
    <source>
        <dbReference type="ARBA" id="ARBA00022989"/>
    </source>
</evidence>
<evidence type="ECO:0000256" key="1">
    <source>
        <dbReference type="ARBA" id="ARBA00004141"/>
    </source>
</evidence>
<gene>
    <name evidence="8" type="ORF">ACFSJ3_12635</name>
</gene>
<keyword evidence="9" id="KW-1185">Reference proteome</keyword>
<accession>A0ABW4XQR4</accession>
<dbReference type="PANTHER" id="PTHR38459:SF1">
    <property type="entry name" value="PROPHAGE BACTOPRENOL-LINKED GLUCOSE TRANSLOCASE HOMOLOG"/>
    <property type="match status" value="1"/>
</dbReference>
<name>A0ABW4XQR4_9GAMM</name>
<dbReference type="Pfam" id="PF04138">
    <property type="entry name" value="GtrA_DPMS_TM"/>
    <property type="match status" value="1"/>
</dbReference>
<evidence type="ECO:0000313" key="8">
    <source>
        <dbReference type="EMBL" id="MFD2096836.1"/>
    </source>
</evidence>
<dbReference type="PANTHER" id="PTHR38459">
    <property type="entry name" value="PROPHAGE BACTOPRENOL-LINKED GLUCOSE TRANSLOCASE HOMOLOG"/>
    <property type="match status" value="1"/>
</dbReference>
<dbReference type="InterPro" id="IPR007267">
    <property type="entry name" value="GtrA_DPMS_TM"/>
</dbReference>
<evidence type="ECO:0000259" key="7">
    <source>
        <dbReference type="Pfam" id="PF04138"/>
    </source>
</evidence>
<evidence type="ECO:0000256" key="6">
    <source>
        <dbReference type="SAM" id="Phobius"/>
    </source>
</evidence>
<feature type="transmembrane region" description="Helical" evidence="6">
    <location>
        <begin position="12"/>
        <end position="33"/>
    </location>
</feature>
<reference evidence="9" key="1">
    <citation type="journal article" date="2019" name="Int. J. Syst. Evol. Microbiol.">
        <title>The Global Catalogue of Microorganisms (GCM) 10K type strain sequencing project: providing services to taxonomists for standard genome sequencing and annotation.</title>
        <authorList>
            <consortium name="The Broad Institute Genomics Platform"/>
            <consortium name="The Broad Institute Genome Sequencing Center for Infectious Disease"/>
            <person name="Wu L."/>
            <person name="Ma J."/>
        </authorList>
    </citation>
    <scope>NUCLEOTIDE SEQUENCE [LARGE SCALE GENOMIC DNA]</scope>
    <source>
        <strain evidence="9">CGMCC 1.10992</strain>
    </source>
</reference>
<sequence length="151" mass="16965">MESSYRKVGQFALVGGFGFFVDSLVMVCLHSLLPLPVARALAFWSAASSNWVLNRRWTFSYTAGEDDTADKPKADQYQQFLLSSCVAFLPNWGISLLMFSFPQPSQLCSLLPEYFVPFTESLWLCLAMIPGVLAGMLVNYQLADRWVFARA</sequence>
<comment type="caution">
    <text evidence="8">The sequence shown here is derived from an EMBL/GenBank/DDBJ whole genome shotgun (WGS) entry which is preliminary data.</text>
</comment>
<protein>
    <submittedName>
        <fullName evidence="8">GtrA family protein</fullName>
    </submittedName>
</protein>
<organism evidence="8 9">
    <name type="scientific">Corallincola platygyrae</name>
    <dbReference type="NCBI Taxonomy" id="1193278"/>
    <lineage>
        <taxon>Bacteria</taxon>
        <taxon>Pseudomonadati</taxon>
        <taxon>Pseudomonadota</taxon>
        <taxon>Gammaproteobacteria</taxon>
        <taxon>Alteromonadales</taxon>
        <taxon>Psychromonadaceae</taxon>
        <taxon>Corallincola</taxon>
    </lineage>
</organism>
<feature type="domain" description="GtrA/DPMS transmembrane" evidence="7">
    <location>
        <begin position="10"/>
        <end position="148"/>
    </location>
</feature>
<evidence type="ECO:0000256" key="3">
    <source>
        <dbReference type="ARBA" id="ARBA00022692"/>
    </source>
</evidence>